<dbReference type="InterPro" id="IPR001810">
    <property type="entry name" value="F-box_dom"/>
</dbReference>
<dbReference type="InterPro" id="IPR056592">
    <property type="entry name" value="Beta-prop_At3g26010-like"/>
</dbReference>
<sequence length="381" mass="43364">MDCLTDDLCAIVLARLPLKTSTASKVVCKQWKSIVESPFFRQLFISLHQNSHSCSWSLMYFGTEIMAHYRCETWGLEKSLDFYISSFLKRFKNNEEHYKPAAEVVAYSDVGLVLIHVKPLKEKIHGSLYVANPVSRECVEILYPDALPLGFHETKQDHRMTGIVTRTDDKGVVVSSWSLNTYHLPYSLYLGDHRSAISLINGNLHLLAWKSLLGGGVRVVVSIDFYAGSDRCRVTPFPDSDKTPEFQRACTASQGFLMHMNIVVSEDKLCLWRLQSDGWQLISAIPPVALVSTGFDRPLTINPFDEKTAYFCGKHQKGLLSVNFHNGKFVLHNQLEHSSDDSRIMVSLKVWGYTRHIKQSERSSFVLPQWLHRIPNTVTRV</sequence>
<keyword evidence="4" id="KW-1185">Reference proteome</keyword>
<dbReference type="Pfam" id="PF24750">
    <property type="entry name" value="b-prop_At3g26010-like"/>
    <property type="match status" value="2"/>
</dbReference>
<evidence type="ECO:0000313" key="3">
    <source>
        <dbReference type="EMBL" id="CAA7047101.1"/>
    </source>
</evidence>
<feature type="domain" description="F-box protein At3g26010-like beta-propeller" evidence="2">
    <location>
        <begin position="177"/>
        <end position="375"/>
    </location>
</feature>
<dbReference type="Pfam" id="PF00646">
    <property type="entry name" value="F-box"/>
    <property type="match status" value="1"/>
</dbReference>
<dbReference type="AlphaFoldDB" id="A0A6D2JZ09"/>
<protein>
    <recommendedName>
        <fullName evidence="5">F-box domain-containing protein</fullName>
    </recommendedName>
</protein>
<evidence type="ECO:0000259" key="1">
    <source>
        <dbReference type="Pfam" id="PF00646"/>
    </source>
</evidence>
<dbReference type="InterPro" id="IPR050796">
    <property type="entry name" value="SCF_F-box_component"/>
</dbReference>
<comment type="caution">
    <text evidence="3">The sequence shown here is derived from an EMBL/GenBank/DDBJ whole genome shotgun (WGS) entry which is preliminary data.</text>
</comment>
<dbReference type="EMBL" id="CACVBM020001362">
    <property type="protein sequence ID" value="CAA7047101.1"/>
    <property type="molecule type" value="Genomic_DNA"/>
</dbReference>
<dbReference type="SUPFAM" id="SSF81383">
    <property type="entry name" value="F-box domain"/>
    <property type="match status" value="1"/>
</dbReference>
<feature type="domain" description="F-box" evidence="1">
    <location>
        <begin position="2"/>
        <end position="40"/>
    </location>
</feature>
<reference evidence="3" key="1">
    <citation type="submission" date="2020-01" db="EMBL/GenBank/DDBJ databases">
        <authorList>
            <person name="Mishra B."/>
        </authorList>
    </citation>
    <scope>NUCLEOTIDE SEQUENCE [LARGE SCALE GENOMIC DNA]</scope>
</reference>
<dbReference type="Proteomes" id="UP000467841">
    <property type="component" value="Unassembled WGS sequence"/>
</dbReference>
<feature type="domain" description="F-box protein At3g26010-like beta-propeller" evidence="2">
    <location>
        <begin position="54"/>
        <end position="175"/>
    </location>
</feature>
<gene>
    <name evidence="3" type="ORF">MERR_LOCUS34336</name>
</gene>
<organism evidence="3 4">
    <name type="scientific">Microthlaspi erraticum</name>
    <dbReference type="NCBI Taxonomy" id="1685480"/>
    <lineage>
        <taxon>Eukaryota</taxon>
        <taxon>Viridiplantae</taxon>
        <taxon>Streptophyta</taxon>
        <taxon>Embryophyta</taxon>
        <taxon>Tracheophyta</taxon>
        <taxon>Spermatophyta</taxon>
        <taxon>Magnoliopsida</taxon>
        <taxon>eudicotyledons</taxon>
        <taxon>Gunneridae</taxon>
        <taxon>Pentapetalae</taxon>
        <taxon>rosids</taxon>
        <taxon>malvids</taxon>
        <taxon>Brassicales</taxon>
        <taxon>Brassicaceae</taxon>
        <taxon>Coluteocarpeae</taxon>
        <taxon>Microthlaspi</taxon>
    </lineage>
</organism>
<accession>A0A6D2JZ09</accession>
<dbReference type="PANTHER" id="PTHR31672">
    <property type="entry name" value="BNACNNG10540D PROTEIN"/>
    <property type="match status" value="1"/>
</dbReference>
<dbReference type="OrthoDB" id="674184at2759"/>
<dbReference type="InterPro" id="IPR036047">
    <property type="entry name" value="F-box-like_dom_sf"/>
</dbReference>
<evidence type="ECO:0000313" key="4">
    <source>
        <dbReference type="Proteomes" id="UP000467841"/>
    </source>
</evidence>
<evidence type="ECO:0008006" key="5">
    <source>
        <dbReference type="Google" id="ProtNLM"/>
    </source>
</evidence>
<evidence type="ECO:0000259" key="2">
    <source>
        <dbReference type="Pfam" id="PF24750"/>
    </source>
</evidence>
<proteinExistence type="predicted"/>
<name>A0A6D2JZ09_9BRAS</name>